<gene>
    <name evidence="3" type="ORF">ILUMI_25455</name>
</gene>
<reference evidence="3" key="1">
    <citation type="submission" date="2019-08" db="EMBL/GenBank/DDBJ databases">
        <title>The genome of the North American firefly Photinus pyralis.</title>
        <authorList>
            <consortium name="Photinus pyralis genome working group"/>
            <person name="Fallon T.R."/>
            <person name="Sander Lower S.E."/>
            <person name="Weng J.-K."/>
        </authorList>
    </citation>
    <scope>NUCLEOTIDE SEQUENCE</scope>
    <source>
        <strain evidence="3">TRF0915ILg1</strain>
        <tissue evidence="3">Whole body</tissue>
    </source>
</reference>
<sequence>MDHCYARPLNWTPESAFFQPTKTLFMQPPLNNKRKSTNPLTPSVTTASNADEINVESPPTLPPELYDNVKAMQLMNECEKHAMFGKNSQDDEDWEDSVSKLNWTPSQTRLFNGMVNILNSDHLARLASSNVHHEPILRRTIIDKSVKRVRQLFATISWDSRLTQWLHQLLIDHLSTSYLAAYLDILQTLKAKLPTFVDKMMYGPNSNNRVGITSNESLFHLLKRPWDPYASHLSQNKPRKLPGNPVIVVVPSTPAVSNITLFKRQHKWANLLSSLSTVVTVHTNLGNAVNRLTMMNCADQMLASTRAKIQEVKNEHPGRPIILVGFNSGSSVALQAAQVEHVLCVICLGFSLLTAEGKRGEPDDSLLELQCPVLFVIGQCSHTSLQEDMEDLRERMRVENSLIVVGSADDYLRVSKKTKRAEGITQSAVDRIIIENVGEFVSGLLLSPYPPQMRQSPTHVSSDATISKRTKVERKRNNSNGSSIDSEPPSPTPKITRPVGRPPGSKSKAKLEAKWAAQVAQGTSSPSSSSPPPPTLTPINNDTITPQLSQSLQPSEIYPLEKISQKPVPAFDIVKNKSDKSSSDSTTKVNNSSTKTSTNTGSTLSNLLQSGCRPSITLSQNAKHTGIKVLENLTLNTNSTAKLISSTTGRSIDLSKITVLNSVNTTKAGTPVGNVVLMPDGKLKPFGSTVKGTGSTPLLLPMSNKNKLANIHSMSNSSGHRVAKYITSKKQLIGRKPPVPLQKPSIVSSYTSSLPPPTNLTSQDIMDLPIIFADDNQMLTDNSKLQQADIPVPEIVHSTHPPKIVSNPVGKFVFINKQVPQQSATIATTTTASSMKRPTLTLPVRTNTNNPVKYTKIIISRATPSEQRTTITPTTLSQLSNISSEISIKKVEPPPTTSLTSTDTMDLENAIVASVLTKPRHKQEHSLKEDNLLKSVIDLGKRSADEAELNKNKDNDPDYIPSKSIKLASTSS</sequence>
<dbReference type="InterPro" id="IPR029058">
    <property type="entry name" value="AB_hydrolase_fold"/>
</dbReference>
<feature type="region of interest" description="Disordered" evidence="1">
    <location>
        <begin position="28"/>
        <end position="62"/>
    </location>
</feature>
<dbReference type="PANTHER" id="PTHR13136:SF16">
    <property type="entry name" value="KAT8 REGULATORY NSL COMPLEX SUBUNIT 3"/>
    <property type="match status" value="1"/>
</dbReference>
<feature type="compositionally biased region" description="Low complexity" evidence="1">
    <location>
        <begin position="583"/>
        <end position="606"/>
    </location>
</feature>
<accession>A0A8K0C9Z1</accession>
<dbReference type="EMBL" id="VTPC01090922">
    <property type="protein sequence ID" value="KAF2880713.1"/>
    <property type="molecule type" value="Genomic_DNA"/>
</dbReference>
<dbReference type="PANTHER" id="PTHR13136">
    <property type="entry name" value="TESTIS DEVELOPMENT PROTEIN PRTD"/>
    <property type="match status" value="1"/>
</dbReference>
<name>A0A8K0C9Z1_IGNLU</name>
<dbReference type="GO" id="GO:0045944">
    <property type="term" value="P:positive regulation of transcription by RNA polymerase II"/>
    <property type="evidence" value="ECO:0007669"/>
    <property type="project" value="TreeGrafter"/>
</dbReference>
<dbReference type="InterPro" id="IPR026555">
    <property type="entry name" value="NSL3/Tex30"/>
</dbReference>
<feature type="compositionally biased region" description="Basic and acidic residues" evidence="1">
    <location>
        <begin position="947"/>
        <end position="956"/>
    </location>
</feature>
<feature type="region of interest" description="Disordered" evidence="1">
    <location>
        <begin position="574"/>
        <end position="606"/>
    </location>
</feature>
<feature type="domain" description="KANSL3 helical" evidence="2">
    <location>
        <begin position="71"/>
        <end position="198"/>
    </location>
</feature>
<feature type="compositionally biased region" description="Polar residues" evidence="1">
    <location>
        <begin position="37"/>
        <end position="51"/>
    </location>
</feature>
<feature type="compositionally biased region" description="Polar residues" evidence="1">
    <location>
        <begin position="453"/>
        <end position="467"/>
    </location>
</feature>
<proteinExistence type="predicted"/>
<evidence type="ECO:0000313" key="3">
    <source>
        <dbReference type="EMBL" id="KAF2880713.1"/>
    </source>
</evidence>
<dbReference type="SUPFAM" id="SSF53474">
    <property type="entry name" value="alpha/beta-Hydrolases"/>
    <property type="match status" value="1"/>
</dbReference>
<evidence type="ECO:0000313" key="4">
    <source>
        <dbReference type="Proteomes" id="UP000801492"/>
    </source>
</evidence>
<keyword evidence="4" id="KW-1185">Reference proteome</keyword>
<dbReference type="InterPro" id="IPR056519">
    <property type="entry name" value="KANSL3_1st"/>
</dbReference>
<dbReference type="Proteomes" id="UP000801492">
    <property type="component" value="Unassembled WGS sequence"/>
</dbReference>
<comment type="caution">
    <text evidence="3">The sequence shown here is derived from an EMBL/GenBank/DDBJ whole genome shotgun (WGS) entry which is preliminary data.</text>
</comment>
<dbReference type="Pfam" id="PF23154">
    <property type="entry name" value="KANSL3_1st"/>
    <property type="match status" value="1"/>
</dbReference>
<feature type="region of interest" description="Disordered" evidence="1">
    <location>
        <begin position="947"/>
        <end position="972"/>
    </location>
</feature>
<dbReference type="GO" id="GO:0044545">
    <property type="term" value="C:NSL complex"/>
    <property type="evidence" value="ECO:0007669"/>
    <property type="project" value="TreeGrafter"/>
</dbReference>
<dbReference type="OrthoDB" id="6415022at2759"/>
<dbReference type="AlphaFoldDB" id="A0A8K0C9Z1"/>
<evidence type="ECO:0000256" key="1">
    <source>
        <dbReference type="SAM" id="MobiDB-lite"/>
    </source>
</evidence>
<dbReference type="Gene3D" id="3.40.50.1820">
    <property type="entry name" value="alpha/beta hydrolase"/>
    <property type="match status" value="1"/>
</dbReference>
<feature type="region of interest" description="Disordered" evidence="1">
    <location>
        <begin position="452"/>
        <end position="546"/>
    </location>
</feature>
<organism evidence="3 4">
    <name type="scientific">Ignelater luminosus</name>
    <name type="common">Cucubano</name>
    <name type="synonym">Pyrophorus luminosus</name>
    <dbReference type="NCBI Taxonomy" id="2038154"/>
    <lineage>
        <taxon>Eukaryota</taxon>
        <taxon>Metazoa</taxon>
        <taxon>Ecdysozoa</taxon>
        <taxon>Arthropoda</taxon>
        <taxon>Hexapoda</taxon>
        <taxon>Insecta</taxon>
        <taxon>Pterygota</taxon>
        <taxon>Neoptera</taxon>
        <taxon>Endopterygota</taxon>
        <taxon>Coleoptera</taxon>
        <taxon>Polyphaga</taxon>
        <taxon>Elateriformia</taxon>
        <taxon>Elateroidea</taxon>
        <taxon>Elateridae</taxon>
        <taxon>Agrypninae</taxon>
        <taxon>Pyrophorini</taxon>
        <taxon>Ignelater</taxon>
    </lineage>
</organism>
<evidence type="ECO:0000259" key="2">
    <source>
        <dbReference type="Pfam" id="PF23154"/>
    </source>
</evidence>
<protein>
    <recommendedName>
        <fullName evidence="2">KANSL3 helical domain-containing protein</fullName>
    </recommendedName>
</protein>